<protein>
    <recommendedName>
        <fullName evidence="3">Phenylacetate-CoA ligase</fullName>
    </recommendedName>
</protein>
<evidence type="ECO:0008006" key="3">
    <source>
        <dbReference type="Google" id="ProtNLM"/>
    </source>
</evidence>
<proteinExistence type="predicted"/>
<dbReference type="AlphaFoldDB" id="G7GYB2"/>
<dbReference type="EMBL" id="BAEE01000013">
    <property type="protein sequence ID" value="GAB08587.1"/>
    <property type="molecule type" value="Genomic_DNA"/>
</dbReference>
<accession>G7GYB2</accession>
<dbReference type="RefSeq" id="WP_007320664.1">
    <property type="nucleotide sequence ID" value="NZ_BAEE01000013.1"/>
</dbReference>
<dbReference type="STRING" id="1073574.GOARA_013_00310"/>
<dbReference type="PANTHER" id="PTHR43845:SF1">
    <property type="entry name" value="BLR5969 PROTEIN"/>
    <property type="match status" value="1"/>
</dbReference>
<dbReference type="PANTHER" id="PTHR43845">
    <property type="entry name" value="BLR5969 PROTEIN"/>
    <property type="match status" value="1"/>
</dbReference>
<sequence length="462" mass="49770">MKPGLERAVDIANRALRHVPAYRDFTGGRGPVTAAGFGSLPPTGKVDYLQRYRVADLVWHGDPSTAGTWSATSGSTGAPTYFPRDALAGANAASAYDRIFRAFGAHHRSTLVVVCFAMGSWIGGTYTYLAALELKRRGLRISVATPGIDADAAVDVLTTLGPHYDQVVLAGYPPFVKDVLDQAAPEALAQQIRILLAGEAITEPWRDHLLRRIGAPGQTDRICLIYGTAEAGVMGHETPLTTDIRRAAVADPALDRLLFGEAGSRTSTFVEFDPQARFTESVDGFLLFTCDSSAMPLIRYRINDVGAVVDGPALRDLLHETGHHGLAEQVPPSGGFLTLAGRPDVAETFYSLNIYPADLRETFDDPRFADDVTGKFVVEARHDDQHDQQLTITAELSTAAGLGDAIVPALTTACTEALSRNNREYRALRASIGDRATPRVRLCPRGSGPFAPATKHRYTGRS</sequence>
<keyword evidence="2" id="KW-1185">Reference proteome</keyword>
<dbReference type="Proteomes" id="UP000035088">
    <property type="component" value="Unassembled WGS sequence"/>
</dbReference>
<dbReference type="InterPro" id="IPR042099">
    <property type="entry name" value="ANL_N_sf"/>
</dbReference>
<evidence type="ECO:0000313" key="1">
    <source>
        <dbReference type="EMBL" id="GAB08587.1"/>
    </source>
</evidence>
<comment type="caution">
    <text evidence="1">The sequence shown here is derived from an EMBL/GenBank/DDBJ whole genome shotgun (WGS) entry which is preliminary data.</text>
</comment>
<evidence type="ECO:0000313" key="2">
    <source>
        <dbReference type="Proteomes" id="UP000035088"/>
    </source>
</evidence>
<dbReference type="Gene3D" id="3.40.50.12780">
    <property type="entry name" value="N-terminal domain of ligase-like"/>
    <property type="match status" value="1"/>
</dbReference>
<reference evidence="1 2" key="1">
    <citation type="submission" date="2011-11" db="EMBL/GenBank/DDBJ databases">
        <title>Whole genome shotgun sequence of Gordonia araii NBRC 100433.</title>
        <authorList>
            <person name="Yoshida Y."/>
            <person name="Hosoyama A."/>
            <person name="Tsuchikane K."/>
            <person name="Katsumata H."/>
            <person name="Yamazaki S."/>
            <person name="Fujita N."/>
        </authorList>
    </citation>
    <scope>NUCLEOTIDE SEQUENCE [LARGE SCALE GENOMIC DNA]</scope>
    <source>
        <strain evidence="1 2">NBRC 100433</strain>
    </source>
</reference>
<gene>
    <name evidence="1" type="ORF">GOARA_013_00310</name>
</gene>
<organism evidence="1 2">
    <name type="scientific">Gordonia araii NBRC 100433</name>
    <dbReference type="NCBI Taxonomy" id="1073574"/>
    <lineage>
        <taxon>Bacteria</taxon>
        <taxon>Bacillati</taxon>
        <taxon>Actinomycetota</taxon>
        <taxon>Actinomycetes</taxon>
        <taxon>Mycobacteriales</taxon>
        <taxon>Gordoniaceae</taxon>
        <taxon>Gordonia</taxon>
    </lineage>
</organism>
<name>G7GYB2_9ACTN</name>
<dbReference type="SUPFAM" id="SSF56801">
    <property type="entry name" value="Acetyl-CoA synthetase-like"/>
    <property type="match status" value="1"/>
</dbReference>